<comment type="function">
    <text evidence="5">Modulates RecA activity.</text>
</comment>
<protein>
    <recommendedName>
        <fullName evidence="3 5">Regulatory protein RecX</fullName>
    </recommendedName>
</protein>
<dbReference type="InterPro" id="IPR053925">
    <property type="entry name" value="RecX_HTH_3rd"/>
</dbReference>
<evidence type="ECO:0000259" key="6">
    <source>
        <dbReference type="Pfam" id="PF02631"/>
    </source>
</evidence>
<feature type="domain" description="RecX first three-helical" evidence="8">
    <location>
        <begin position="5"/>
        <end position="44"/>
    </location>
</feature>
<dbReference type="AlphaFoldDB" id="A0A917N600"/>
<reference evidence="9" key="1">
    <citation type="journal article" date="2014" name="Int. J. Syst. Evol. Microbiol.">
        <title>Complete genome sequence of Corynebacterium casei LMG S-19264T (=DSM 44701T), isolated from a smear-ripened cheese.</title>
        <authorList>
            <consortium name="US DOE Joint Genome Institute (JGI-PGF)"/>
            <person name="Walter F."/>
            <person name="Albersmeier A."/>
            <person name="Kalinowski J."/>
            <person name="Ruckert C."/>
        </authorList>
    </citation>
    <scope>NUCLEOTIDE SEQUENCE</scope>
    <source>
        <strain evidence="9">JCM 30804</strain>
    </source>
</reference>
<evidence type="ECO:0000256" key="5">
    <source>
        <dbReference type="HAMAP-Rule" id="MF_01114"/>
    </source>
</evidence>
<dbReference type="Proteomes" id="UP000613743">
    <property type="component" value="Unassembled WGS sequence"/>
</dbReference>
<comment type="subcellular location">
    <subcellularLocation>
        <location evidence="1 5">Cytoplasm</location>
    </subcellularLocation>
</comment>
<dbReference type="PANTHER" id="PTHR33602:SF1">
    <property type="entry name" value="REGULATORY PROTEIN RECX FAMILY PROTEIN"/>
    <property type="match status" value="1"/>
</dbReference>
<accession>A0A917N600</accession>
<evidence type="ECO:0000256" key="4">
    <source>
        <dbReference type="ARBA" id="ARBA00022490"/>
    </source>
</evidence>
<dbReference type="Pfam" id="PF21982">
    <property type="entry name" value="RecX_HTH1"/>
    <property type="match status" value="1"/>
</dbReference>
<dbReference type="InterPro" id="IPR053926">
    <property type="entry name" value="RecX_HTH_1st"/>
</dbReference>
<evidence type="ECO:0000313" key="9">
    <source>
        <dbReference type="EMBL" id="GGI68599.1"/>
    </source>
</evidence>
<dbReference type="Pfam" id="PF21981">
    <property type="entry name" value="RecX_HTH3"/>
    <property type="match status" value="1"/>
</dbReference>
<keyword evidence="4 5" id="KW-0963">Cytoplasm</keyword>
<feature type="domain" description="RecX third three-helical" evidence="7">
    <location>
        <begin position="102"/>
        <end position="142"/>
    </location>
</feature>
<dbReference type="InterPro" id="IPR003783">
    <property type="entry name" value="Regulatory_RecX"/>
</dbReference>
<gene>
    <name evidence="5 9" type="primary">recX</name>
    <name evidence="9" type="ORF">GCM10009332_02150</name>
</gene>
<dbReference type="InterPro" id="IPR036388">
    <property type="entry name" value="WH-like_DNA-bd_sf"/>
</dbReference>
<evidence type="ECO:0000256" key="2">
    <source>
        <dbReference type="ARBA" id="ARBA00009695"/>
    </source>
</evidence>
<evidence type="ECO:0000256" key="1">
    <source>
        <dbReference type="ARBA" id="ARBA00004496"/>
    </source>
</evidence>
<dbReference type="HAMAP" id="MF_01114">
    <property type="entry name" value="RecX"/>
    <property type="match status" value="1"/>
</dbReference>
<dbReference type="PANTHER" id="PTHR33602">
    <property type="entry name" value="REGULATORY PROTEIN RECX FAMILY PROTEIN"/>
    <property type="match status" value="1"/>
</dbReference>
<evidence type="ECO:0000259" key="7">
    <source>
        <dbReference type="Pfam" id="PF21981"/>
    </source>
</evidence>
<dbReference type="RefSeq" id="WP_188916996.1">
    <property type="nucleotide sequence ID" value="NZ_BMPZ01000001.1"/>
</dbReference>
<dbReference type="Gene3D" id="1.10.10.10">
    <property type="entry name" value="Winged helix-like DNA-binding domain superfamily/Winged helix DNA-binding domain"/>
    <property type="match status" value="3"/>
</dbReference>
<keyword evidence="10" id="KW-1185">Reference proteome</keyword>
<feature type="domain" description="RecX second three-helical" evidence="6">
    <location>
        <begin position="52"/>
        <end position="91"/>
    </location>
</feature>
<dbReference type="Pfam" id="PF02631">
    <property type="entry name" value="RecX_HTH2"/>
    <property type="match status" value="1"/>
</dbReference>
<comment type="caution">
    <text evidence="9">The sequence shown here is derived from an EMBL/GenBank/DDBJ whole genome shotgun (WGS) entry which is preliminary data.</text>
</comment>
<dbReference type="GO" id="GO:0006282">
    <property type="term" value="P:regulation of DNA repair"/>
    <property type="evidence" value="ECO:0007669"/>
    <property type="project" value="UniProtKB-UniRule"/>
</dbReference>
<sequence length="149" mass="17103">MSQSARQIAVALLARRDHSRQELQIKLRQKAFESLEIEQALDYCESNQYLCDERYAQLLIKSHISKGYGPAKIQQSLYQKGVSKSIVSEVLQQTDCDWFLLAKSRALKKFAGKPIADAKDKAKRIRFLMGQGFSYDQVAFALEYDPYET</sequence>
<proteinExistence type="inferred from homology"/>
<organism evidence="9 10">
    <name type="scientific">Shewanella gelidii</name>
    <dbReference type="NCBI Taxonomy" id="1642821"/>
    <lineage>
        <taxon>Bacteria</taxon>
        <taxon>Pseudomonadati</taxon>
        <taxon>Pseudomonadota</taxon>
        <taxon>Gammaproteobacteria</taxon>
        <taxon>Alteromonadales</taxon>
        <taxon>Shewanellaceae</taxon>
        <taxon>Shewanella</taxon>
    </lineage>
</organism>
<dbReference type="EMBL" id="BMPZ01000001">
    <property type="protein sequence ID" value="GGI68599.1"/>
    <property type="molecule type" value="Genomic_DNA"/>
</dbReference>
<comment type="similarity">
    <text evidence="2 5">Belongs to the RecX family.</text>
</comment>
<dbReference type="GO" id="GO:0005737">
    <property type="term" value="C:cytoplasm"/>
    <property type="evidence" value="ECO:0007669"/>
    <property type="project" value="UniProtKB-SubCell"/>
</dbReference>
<evidence type="ECO:0000313" key="10">
    <source>
        <dbReference type="Proteomes" id="UP000613743"/>
    </source>
</evidence>
<reference evidence="9" key="2">
    <citation type="submission" date="2020-09" db="EMBL/GenBank/DDBJ databases">
        <authorList>
            <person name="Sun Q."/>
            <person name="Ohkuma M."/>
        </authorList>
    </citation>
    <scope>NUCLEOTIDE SEQUENCE</scope>
    <source>
        <strain evidence="9">JCM 30804</strain>
    </source>
</reference>
<evidence type="ECO:0000256" key="3">
    <source>
        <dbReference type="ARBA" id="ARBA00018111"/>
    </source>
</evidence>
<name>A0A917N600_9GAMM</name>
<evidence type="ECO:0000259" key="8">
    <source>
        <dbReference type="Pfam" id="PF21982"/>
    </source>
</evidence>
<dbReference type="InterPro" id="IPR053924">
    <property type="entry name" value="RecX_HTH_2nd"/>
</dbReference>